<organism evidence="4 5">
    <name type="scientific">Sinanodonta woodiana</name>
    <name type="common">Chinese pond mussel</name>
    <name type="synonym">Anodonta woodiana</name>
    <dbReference type="NCBI Taxonomy" id="1069815"/>
    <lineage>
        <taxon>Eukaryota</taxon>
        <taxon>Metazoa</taxon>
        <taxon>Spiralia</taxon>
        <taxon>Lophotrochozoa</taxon>
        <taxon>Mollusca</taxon>
        <taxon>Bivalvia</taxon>
        <taxon>Autobranchia</taxon>
        <taxon>Heteroconchia</taxon>
        <taxon>Palaeoheterodonta</taxon>
        <taxon>Unionida</taxon>
        <taxon>Unionoidea</taxon>
        <taxon>Unionidae</taxon>
        <taxon>Unioninae</taxon>
        <taxon>Sinanodonta</taxon>
    </lineage>
</organism>
<dbReference type="PANTHER" id="PTHR10686:SF18">
    <property type="entry name" value="IP11787P-RELATED"/>
    <property type="match status" value="1"/>
</dbReference>
<dbReference type="GO" id="GO:0051180">
    <property type="term" value="P:vitamin transport"/>
    <property type="evidence" value="ECO:0007669"/>
    <property type="project" value="UniProtKB-ARBA"/>
</dbReference>
<protein>
    <recommendedName>
        <fullName evidence="6">Thiamine transporter 2</fullName>
    </recommendedName>
</protein>
<feature type="transmembrane region" description="Helical" evidence="3">
    <location>
        <begin position="48"/>
        <end position="66"/>
    </location>
</feature>
<reference evidence="4 5" key="1">
    <citation type="submission" date="2024-11" db="EMBL/GenBank/DDBJ databases">
        <title>Chromosome-level genome assembly of the freshwater bivalve Anodonta woodiana.</title>
        <authorList>
            <person name="Chen X."/>
        </authorList>
    </citation>
    <scope>NUCLEOTIDE SEQUENCE [LARGE SCALE GENOMIC DNA]</scope>
    <source>
        <strain evidence="4">MN2024</strain>
        <tissue evidence="4">Gills</tissue>
    </source>
</reference>
<dbReference type="SUPFAM" id="SSF103473">
    <property type="entry name" value="MFS general substrate transporter"/>
    <property type="match status" value="1"/>
</dbReference>
<keyword evidence="3" id="KW-1133">Transmembrane helix</keyword>
<dbReference type="PANTHER" id="PTHR10686">
    <property type="entry name" value="FOLATE TRANSPORTER"/>
    <property type="match status" value="1"/>
</dbReference>
<evidence type="ECO:0000313" key="4">
    <source>
        <dbReference type="EMBL" id="KAL3861282.1"/>
    </source>
</evidence>
<evidence type="ECO:0008006" key="6">
    <source>
        <dbReference type="Google" id="ProtNLM"/>
    </source>
</evidence>
<evidence type="ECO:0000256" key="3">
    <source>
        <dbReference type="SAM" id="Phobius"/>
    </source>
</evidence>
<dbReference type="EMBL" id="JBJQND010000011">
    <property type="protein sequence ID" value="KAL3861282.1"/>
    <property type="molecule type" value="Genomic_DNA"/>
</dbReference>
<feature type="transmembrane region" description="Helical" evidence="3">
    <location>
        <begin position="164"/>
        <end position="183"/>
    </location>
</feature>
<feature type="transmembrane region" description="Helical" evidence="3">
    <location>
        <begin position="342"/>
        <end position="363"/>
    </location>
</feature>
<feature type="region of interest" description="Disordered" evidence="2">
    <location>
        <begin position="202"/>
        <end position="221"/>
    </location>
</feature>
<accession>A0ABD3VIF2</accession>
<dbReference type="Pfam" id="PF01770">
    <property type="entry name" value="Folate_carrier"/>
    <property type="match status" value="1"/>
</dbReference>
<evidence type="ECO:0000256" key="2">
    <source>
        <dbReference type="SAM" id="MobiDB-lite"/>
    </source>
</evidence>
<gene>
    <name evidence="4" type="ORF">ACJMK2_007325</name>
</gene>
<evidence type="ECO:0000313" key="5">
    <source>
        <dbReference type="Proteomes" id="UP001634394"/>
    </source>
</evidence>
<sequence>MHWVLLTTITCSFGFFKNLRPSEAYLTPYLTDPLWKNLTVEEVDNEIYPWWTYSCLLWLIPVFLLTDYFRYKPILIIDGLAYIATWALLLWAQGVPFMKLMQVVYGLATAGEVAYFSYLFCIVPHNYYQKIASLTRGSSLFGSFISYLIGQLVISFGVMDYFDLNIFSFVSVCIAFVISLMIPRSPHSNIFHRFTNDADIPRTEEDLDSNKHDNTDKPESQRGIGNCFPVINEDTIGQRFESNTATDHDHTRNIQIGVNEEKIQRVAFTDIVNVTDWKHRYESGLRFMWTEIREMYSSNVVRIWSVWWALASCGNFQVGNYIQNLWKVISPQQKSRKIYNGAVDAAATLLGSILVFLVGFLPIDWSVKGRAEVLMAAVCGGNAVLLIVMGNTTKLWLAYVFYVIFRVSYQTFNIYGGYFAVISLIFIATAILYCYKSRTRRPIS</sequence>
<evidence type="ECO:0000256" key="1">
    <source>
        <dbReference type="ARBA" id="ARBA00005773"/>
    </source>
</evidence>
<dbReference type="Gene3D" id="1.20.1250.20">
    <property type="entry name" value="MFS general substrate transporter like domains"/>
    <property type="match status" value="1"/>
</dbReference>
<comment type="similarity">
    <text evidence="1">Belongs to the reduced folate carrier (RFC) transporter (TC 2.A.48) family.</text>
</comment>
<feature type="transmembrane region" description="Helical" evidence="3">
    <location>
        <begin position="418"/>
        <end position="435"/>
    </location>
</feature>
<feature type="transmembrane region" description="Helical" evidence="3">
    <location>
        <begin position="104"/>
        <end position="128"/>
    </location>
</feature>
<keyword evidence="5" id="KW-1185">Reference proteome</keyword>
<keyword evidence="3" id="KW-0812">Transmembrane</keyword>
<name>A0ABD3VIF2_SINWO</name>
<feature type="transmembrane region" description="Helical" evidence="3">
    <location>
        <begin position="73"/>
        <end position="92"/>
    </location>
</feature>
<feature type="compositionally biased region" description="Basic and acidic residues" evidence="2">
    <location>
        <begin position="202"/>
        <end position="220"/>
    </location>
</feature>
<dbReference type="Proteomes" id="UP001634394">
    <property type="component" value="Unassembled WGS sequence"/>
</dbReference>
<feature type="transmembrane region" description="Helical" evidence="3">
    <location>
        <begin position="140"/>
        <end position="158"/>
    </location>
</feature>
<dbReference type="InterPro" id="IPR036259">
    <property type="entry name" value="MFS_trans_sf"/>
</dbReference>
<comment type="caution">
    <text evidence="4">The sequence shown here is derived from an EMBL/GenBank/DDBJ whole genome shotgun (WGS) entry which is preliminary data.</text>
</comment>
<keyword evidence="3" id="KW-0472">Membrane</keyword>
<dbReference type="InterPro" id="IPR002666">
    <property type="entry name" value="Folate_carrier"/>
</dbReference>
<dbReference type="AlphaFoldDB" id="A0ABD3VIF2"/>
<proteinExistence type="inferred from homology"/>